<keyword evidence="2" id="KW-0378">Hydrolase</keyword>
<protein>
    <submittedName>
        <fullName evidence="2">Putative TIM-barrel fold metal-dependent hydrolase</fullName>
    </submittedName>
</protein>
<dbReference type="InterPro" id="IPR006680">
    <property type="entry name" value="Amidohydro-rel"/>
</dbReference>
<dbReference type="SUPFAM" id="SSF51556">
    <property type="entry name" value="Metallo-dependent hydrolases"/>
    <property type="match status" value="1"/>
</dbReference>
<dbReference type="RefSeq" id="WP_208995020.1">
    <property type="nucleotide sequence ID" value="NZ_SMLY01000075.1"/>
</dbReference>
<keyword evidence="3" id="KW-1185">Reference proteome</keyword>
<dbReference type="Gene3D" id="3.20.20.140">
    <property type="entry name" value="Metal-dependent hydrolases"/>
    <property type="match status" value="1"/>
</dbReference>
<dbReference type="PANTHER" id="PTHR35563">
    <property type="entry name" value="BARREL METAL-DEPENDENT HYDROLASE, PUTATIVE (AFU_ORTHOLOGUE AFUA_1G16240)-RELATED"/>
    <property type="match status" value="1"/>
</dbReference>
<feature type="domain" description="Amidohydrolase-related" evidence="1">
    <location>
        <begin position="12"/>
        <end position="254"/>
    </location>
</feature>
<dbReference type="AlphaFoldDB" id="A0A562T7A9"/>
<comment type="caution">
    <text evidence="2">The sequence shown here is derived from an EMBL/GenBank/DDBJ whole genome shotgun (WGS) entry which is preliminary data.</text>
</comment>
<evidence type="ECO:0000313" key="2">
    <source>
        <dbReference type="EMBL" id="TWI89445.1"/>
    </source>
</evidence>
<evidence type="ECO:0000259" key="1">
    <source>
        <dbReference type="Pfam" id="PF04909"/>
    </source>
</evidence>
<dbReference type="InterPro" id="IPR032466">
    <property type="entry name" value="Metal_Hydrolase"/>
</dbReference>
<sequence length="259" mass="27337">MASDEQSIPVFDAHLHIIPAGFPLVENQGFRPEPFDVSAYRKVAKPLGIVGGTVVSGSFQGTDQTYLQAALAALGASYAGVTNLPAGATDKEILELARHGIRAARINLYRGSPETAKNLPEFAARLWELAGWHIEVYASAGAILELEPVFAGLPKLSLDHLGMQAAALPALLRLAGGGVKVKATGFGRVDLNVADTLNAIANANPDALMFGTDLPSTRANRPFSPADIDLINQTLTGEQARKALFENAAEFYGLEAGPH</sequence>
<dbReference type="InterPro" id="IPR052358">
    <property type="entry name" value="Aro_Compnd_Degr_Hydrolases"/>
</dbReference>
<dbReference type="Pfam" id="PF04909">
    <property type="entry name" value="Amidohydro_2"/>
    <property type="match status" value="1"/>
</dbReference>
<dbReference type="PANTHER" id="PTHR35563:SF2">
    <property type="entry name" value="BARREL METAL-DEPENDENT HYDROLASE, PUTATIVE (AFU_ORTHOLOGUE AFUA_1G16240)-RELATED"/>
    <property type="match status" value="1"/>
</dbReference>
<dbReference type="EMBL" id="VLLF01000003">
    <property type="protein sequence ID" value="TWI89445.1"/>
    <property type="molecule type" value="Genomic_DNA"/>
</dbReference>
<evidence type="ECO:0000313" key="3">
    <source>
        <dbReference type="Proteomes" id="UP000320593"/>
    </source>
</evidence>
<name>A0A562T7A9_9HYPH</name>
<proteinExistence type="predicted"/>
<dbReference type="Proteomes" id="UP000320593">
    <property type="component" value="Unassembled WGS sequence"/>
</dbReference>
<reference evidence="2 3" key="1">
    <citation type="submission" date="2019-07" db="EMBL/GenBank/DDBJ databases">
        <title>Genomic Encyclopedia of Archaeal and Bacterial Type Strains, Phase II (KMG-II): from individual species to whole genera.</title>
        <authorList>
            <person name="Goeker M."/>
        </authorList>
    </citation>
    <scope>NUCLEOTIDE SEQUENCE [LARGE SCALE GENOMIC DNA]</scope>
    <source>
        <strain evidence="2 3">ATCC BAA-252</strain>
    </source>
</reference>
<accession>A0A562T7A9</accession>
<gene>
    <name evidence="2" type="ORF">JM93_01648</name>
</gene>
<dbReference type="GO" id="GO:0016787">
    <property type="term" value="F:hydrolase activity"/>
    <property type="evidence" value="ECO:0007669"/>
    <property type="project" value="UniProtKB-KW"/>
</dbReference>
<organism evidence="2 3">
    <name type="scientific">Roseibium hamelinense</name>
    <dbReference type="NCBI Taxonomy" id="150831"/>
    <lineage>
        <taxon>Bacteria</taxon>
        <taxon>Pseudomonadati</taxon>
        <taxon>Pseudomonadota</taxon>
        <taxon>Alphaproteobacteria</taxon>
        <taxon>Hyphomicrobiales</taxon>
        <taxon>Stappiaceae</taxon>
        <taxon>Roseibium</taxon>
    </lineage>
</organism>